<dbReference type="KEGG" id="fcj:RN605_08080"/>
<organism evidence="3 4">
    <name type="scientific">Flavobacterium capsici</name>
    <dbReference type="NCBI Taxonomy" id="3075618"/>
    <lineage>
        <taxon>Bacteria</taxon>
        <taxon>Pseudomonadati</taxon>
        <taxon>Bacteroidota</taxon>
        <taxon>Flavobacteriia</taxon>
        <taxon>Flavobacteriales</taxon>
        <taxon>Flavobacteriaceae</taxon>
        <taxon>Flavobacterium</taxon>
    </lineage>
</organism>
<dbReference type="EMBL" id="CP134878">
    <property type="protein sequence ID" value="WNM19257.1"/>
    <property type="molecule type" value="Genomic_DNA"/>
</dbReference>
<reference evidence="3 4" key="1">
    <citation type="submission" date="2023-09" db="EMBL/GenBank/DDBJ databases">
        <title>Flavobacterium sp. a novel bacteria isolate from Pepper rhizosphere.</title>
        <authorList>
            <person name="Peng Y."/>
            <person name="Lee J."/>
        </authorList>
    </citation>
    <scope>NUCLEOTIDE SEQUENCE [LARGE SCALE GENOMIC DNA]</scope>
    <source>
        <strain evidence="2">PMR2A8</strain>
        <strain evidence="3 4">PMTSA4</strain>
    </source>
</reference>
<dbReference type="AlphaFoldDB" id="A0AA96EYL2"/>
<accession>A0AA96EYL2</accession>
<sequence length="98" mass="11397">MYFTLITVIAYFFAICFIALLIKSKVSVSWFKNLWQQAINLVESKQKIKREIAKAEAKGQKPFTMHDGTTIYARTQAGAIFKHRELKRKNKLKTKNSK</sequence>
<name>A0AA96EYL2_9FLAO</name>
<gene>
    <name evidence="3" type="ORF">RN605_08080</name>
    <name evidence="2" type="ORF">RN608_00910</name>
</gene>
<keyword evidence="1" id="KW-1133">Transmembrane helix</keyword>
<evidence type="ECO:0000313" key="4">
    <source>
        <dbReference type="Proteomes" id="UP001304515"/>
    </source>
</evidence>
<dbReference type="EMBL" id="CP134890">
    <property type="protein sequence ID" value="WNM20646.1"/>
    <property type="molecule type" value="Genomic_DNA"/>
</dbReference>
<evidence type="ECO:0000256" key="1">
    <source>
        <dbReference type="SAM" id="Phobius"/>
    </source>
</evidence>
<dbReference type="RefSeq" id="WP_313324053.1">
    <property type="nucleotide sequence ID" value="NZ_CP134878.1"/>
</dbReference>
<proteinExistence type="predicted"/>
<feature type="transmembrane region" description="Helical" evidence="1">
    <location>
        <begin position="6"/>
        <end position="22"/>
    </location>
</feature>
<keyword evidence="1" id="KW-0472">Membrane</keyword>
<keyword evidence="1" id="KW-0812">Transmembrane</keyword>
<evidence type="ECO:0000313" key="2">
    <source>
        <dbReference type="EMBL" id="WNM19257.1"/>
    </source>
</evidence>
<keyword evidence="4" id="KW-1185">Reference proteome</keyword>
<protein>
    <submittedName>
        <fullName evidence="3">Uncharacterized protein</fullName>
    </submittedName>
</protein>
<accession>A0AA96J299</accession>
<dbReference type="Proteomes" id="UP001304515">
    <property type="component" value="Chromosome"/>
</dbReference>
<evidence type="ECO:0000313" key="3">
    <source>
        <dbReference type="EMBL" id="WNM20646.1"/>
    </source>
</evidence>